<dbReference type="KEGG" id="nfl:COO91_10402"/>
<gene>
    <name evidence="2" type="ORF">COO91_10402</name>
</gene>
<protein>
    <submittedName>
        <fullName evidence="2">Uncharacterized protein</fullName>
    </submittedName>
</protein>
<dbReference type="Proteomes" id="UP000232003">
    <property type="component" value="Plasmid pNFSY08"/>
</dbReference>
<sequence>MWLKQNPCTTGRGRINSQFLRNGEYNHDFCRKHDERRSRKMNWLSDQNSFLAWESRSRDTIEVKRCYVDVAGGDLIAGILLSQIIYWHLPDHEGQSRLRIERDGYKWLAKKRDDWWKECRITPRQFDLATKLLQSKNLIKTATYKFGNSPIKHIRIDWENFLNELQAVVQTPPNAPERIKTTFARSDQNGNLTKCQSPSLQNGNLTKCQSPSLQNGELELNKMSNLKLTFCQDDLIDTEITSKITSEITHNAPQEKPPAPPTQECVCEKEELDLTTKEIELEEPTPQQPALLLKKSVESQQTDNPSRGSTIAALSFEKSEQPKNEPVVPSSEIANPSSRPHLTCYTIHPTEKTEQAMQKTGLPSWMDKAGPNGWKTEFVESYRQYLNSTPRYAKELIRQATTGEAKNALTRLSKTFEGKVEIQNHWDSFNELKERQQHQQQHQSHHSSDDALAKAIADDEERRRFEQQQHSWVPMPQKDAVALKAKLQAAVSSSKVPSNSRFPSTNLREVEAQLKLALRT</sequence>
<geneLocation type="plasmid" evidence="3">
    <name>pnfsy08</name>
</geneLocation>
<feature type="region of interest" description="Disordered" evidence="1">
    <location>
        <begin position="433"/>
        <end position="453"/>
    </location>
</feature>
<dbReference type="AlphaFoldDB" id="A0A2K8T948"/>
<keyword evidence="3" id="KW-1185">Reference proteome</keyword>
<keyword evidence="2" id="KW-0614">Plasmid</keyword>
<proteinExistence type="predicted"/>
<accession>A0A2K8T948</accession>
<reference evidence="2 3" key="1">
    <citation type="submission" date="2017-11" db="EMBL/GenBank/DDBJ databases">
        <title>Complete genome of a free-living desiccation-tolerant cyanobacterium and its photosynthetic adaptation to extreme terrestrial habitat.</title>
        <authorList>
            <person name="Shang J."/>
        </authorList>
    </citation>
    <scope>NUCLEOTIDE SEQUENCE [LARGE SCALE GENOMIC DNA]</scope>
    <source>
        <strain evidence="2 3">CCNUN1</strain>
        <plasmid evidence="3">pnfsy08</plasmid>
    </source>
</reference>
<name>A0A2K8T948_9NOSO</name>
<feature type="region of interest" description="Disordered" evidence="1">
    <location>
        <begin position="315"/>
        <end position="341"/>
    </location>
</feature>
<dbReference type="EMBL" id="CP024793">
    <property type="protein sequence ID" value="AUB44179.1"/>
    <property type="molecule type" value="Genomic_DNA"/>
</dbReference>
<evidence type="ECO:0000256" key="1">
    <source>
        <dbReference type="SAM" id="MobiDB-lite"/>
    </source>
</evidence>
<organism evidence="2 3">
    <name type="scientific">Nostoc flagelliforme CCNUN1</name>
    <dbReference type="NCBI Taxonomy" id="2038116"/>
    <lineage>
        <taxon>Bacteria</taxon>
        <taxon>Bacillati</taxon>
        <taxon>Cyanobacteriota</taxon>
        <taxon>Cyanophyceae</taxon>
        <taxon>Nostocales</taxon>
        <taxon>Nostocaceae</taxon>
        <taxon>Nostoc</taxon>
    </lineage>
</organism>
<evidence type="ECO:0000313" key="3">
    <source>
        <dbReference type="Proteomes" id="UP000232003"/>
    </source>
</evidence>
<evidence type="ECO:0000313" key="2">
    <source>
        <dbReference type="EMBL" id="AUB44179.1"/>
    </source>
</evidence>